<proteinExistence type="predicted"/>
<sequence length="102" mass="11474">MKKLTINQQITYPCKQKHNHHQKSTETNNTKQQSTTNDKIHQQESTTSITNHHRVKAKTIAKPGQTLLINKINHTQKESSNLQHCSHSASSAGLSVCARAKH</sequence>
<accession>A0A8T0JC46</accession>
<comment type="caution">
    <text evidence="2">The sequence shown here is derived from an EMBL/GenBank/DDBJ whole genome shotgun (WGS) entry which is preliminary data.</text>
</comment>
<dbReference type="EMBL" id="CM026421">
    <property type="protein sequence ID" value="KAG0592583.1"/>
    <property type="molecule type" value="Genomic_DNA"/>
</dbReference>
<evidence type="ECO:0000256" key="1">
    <source>
        <dbReference type="SAM" id="MobiDB-lite"/>
    </source>
</evidence>
<feature type="region of interest" description="Disordered" evidence="1">
    <location>
        <begin position="79"/>
        <end position="102"/>
    </location>
</feature>
<protein>
    <submittedName>
        <fullName evidence="2">Uncharacterized protein</fullName>
    </submittedName>
</protein>
<organism evidence="2 3">
    <name type="scientific">Ceratodon purpureus</name>
    <name type="common">Fire moss</name>
    <name type="synonym">Dicranum purpureum</name>
    <dbReference type="NCBI Taxonomy" id="3225"/>
    <lineage>
        <taxon>Eukaryota</taxon>
        <taxon>Viridiplantae</taxon>
        <taxon>Streptophyta</taxon>
        <taxon>Embryophyta</taxon>
        <taxon>Bryophyta</taxon>
        <taxon>Bryophytina</taxon>
        <taxon>Bryopsida</taxon>
        <taxon>Dicranidae</taxon>
        <taxon>Pseudoditrichales</taxon>
        <taxon>Ditrichaceae</taxon>
        <taxon>Ceratodon</taxon>
    </lineage>
</organism>
<dbReference type="AlphaFoldDB" id="A0A8T0JC46"/>
<keyword evidence="3" id="KW-1185">Reference proteome</keyword>
<feature type="compositionally biased region" description="Polar residues" evidence="1">
    <location>
        <begin position="79"/>
        <end position="93"/>
    </location>
</feature>
<feature type="region of interest" description="Disordered" evidence="1">
    <location>
        <begin position="1"/>
        <end position="54"/>
    </location>
</feature>
<feature type="compositionally biased region" description="Polar residues" evidence="1">
    <location>
        <begin position="1"/>
        <end position="11"/>
    </location>
</feature>
<name>A0A8T0JC46_CERPU</name>
<reference evidence="2" key="1">
    <citation type="submission" date="2020-06" db="EMBL/GenBank/DDBJ databases">
        <title>WGS assembly of Ceratodon purpureus strain R40.</title>
        <authorList>
            <person name="Carey S.B."/>
            <person name="Jenkins J."/>
            <person name="Shu S."/>
            <person name="Lovell J.T."/>
            <person name="Sreedasyam A."/>
            <person name="Maumus F."/>
            <person name="Tiley G.P."/>
            <person name="Fernandez-Pozo N."/>
            <person name="Barry K."/>
            <person name="Chen C."/>
            <person name="Wang M."/>
            <person name="Lipzen A."/>
            <person name="Daum C."/>
            <person name="Saski C.A."/>
            <person name="Payton A.C."/>
            <person name="Mcbreen J.C."/>
            <person name="Conrad R.E."/>
            <person name="Kollar L.M."/>
            <person name="Olsson S."/>
            <person name="Huttunen S."/>
            <person name="Landis J.B."/>
            <person name="Wickett N.J."/>
            <person name="Johnson M.G."/>
            <person name="Rensing S.A."/>
            <person name="Grimwood J."/>
            <person name="Schmutz J."/>
            <person name="Mcdaniel S.F."/>
        </authorList>
    </citation>
    <scope>NUCLEOTIDE SEQUENCE</scope>
    <source>
        <strain evidence="2">R40</strain>
    </source>
</reference>
<feature type="compositionally biased region" description="Polar residues" evidence="1">
    <location>
        <begin position="25"/>
        <end position="50"/>
    </location>
</feature>
<evidence type="ECO:0000313" key="2">
    <source>
        <dbReference type="EMBL" id="KAG0592583.1"/>
    </source>
</evidence>
<dbReference type="Proteomes" id="UP000822688">
    <property type="component" value="Chromosome 1"/>
</dbReference>
<gene>
    <name evidence="2" type="ORF">KC19_1G264400</name>
</gene>
<evidence type="ECO:0000313" key="3">
    <source>
        <dbReference type="Proteomes" id="UP000822688"/>
    </source>
</evidence>